<dbReference type="AlphaFoldDB" id="A0AAX4P5A9"/>
<dbReference type="InterPro" id="IPR033771">
    <property type="entry name" value="Rrp44_CSD1"/>
</dbReference>
<evidence type="ECO:0000256" key="3">
    <source>
        <dbReference type="ARBA" id="ARBA00022801"/>
    </source>
</evidence>
<keyword evidence="4 9" id="KW-0269">Exonuclease</keyword>
<comment type="similarity">
    <text evidence="1 6">Belongs to the RNR ribonuclease family.</text>
</comment>
<gene>
    <name evidence="9" type="ORF">HKI87_03g26080</name>
</gene>
<evidence type="ECO:0000313" key="10">
    <source>
        <dbReference type="Proteomes" id="UP001472866"/>
    </source>
</evidence>
<name>A0AAX4P5A9_9CHLO</name>
<protein>
    <submittedName>
        <fullName evidence="9">DIS3-like exonuclease</fullName>
    </submittedName>
</protein>
<dbReference type="GO" id="GO:0000175">
    <property type="term" value="F:3'-5'-RNA exonuclease activity"/>
    <property type="evidence" value="ECO:0007669"/>
    <property type="project" value="TreeGrafter"/>
</dbReference>
<dbReference type="PROSITE" id="PS01175">
    <property type="entry name" value="RIBONUCLEASE_II"/>
    <property type="match status" value="1"/>
</dbReference>
<evidence type="ECO:0000256" key="5">
    <source>
        <dbReference type="ARBA" id="ARBA00022884"/>
    </source>
</evidence>
<evidence type="ECO:0000256" key="2">
    <source>
        <dbReference type="ARBA" id="ARBA00022722"/>
    </source>
</evidence>
<evidence type="ECO:0000313" key="9">
    <source>
        <dbReference type="EMBL" id="WZN61074.1"/>
    </source>
</evidence>
<dbReference type="SUPFAM" id="SSF50249">
    <property type="entry name" value="Nucleic acid-binding proteins"/>
    <property type="match status" value="2"/>
</dbReference>
<feature type="domain" description="RNB" evidence="8">
    <location>
        <begin position="411"/>
        <end position="758"/>
    </location>
</feature>
<keyword evidence="2" id="KW-0540">Nuclease</keyword>
<dbReference type="Pfam" id="PF00773">
    <property type="entry name" value="RNB"/>
    <property type="match status" value="1"/>
</dbReference>
<feature type="region of interest" description="Disordered" evidence="7">
    <location>
        <begin position="168"/>
        <end position="210"/>
    </location>
</feature>
<dbReference type="InterPro" id="IPR022966">
    <property type="entry name" value="RNase_II/R_CS"/>
</dbReference>
<dbReference type="InterPro" id="IPR001900">
    <property type="entry name" value="RNase_II/R"/>
</dbReference>
<dbReference type="GO" id="GO:0003723">
    <property type="term" value="F:RNA binding"/>
    <property type="evidence" value="ECO:0007669"/>
    <property type="project" value="UniProtKB-KW"/>
</dbReference>
<dbReference type="Gene3D" id="2.40.50.690">
    <property type="match status" value="1"/>
</dbReference>
<evidence type="ECO:0000256" key="4">
    <source>
        <dbReference type="ARBA" id="ARBA00022839"/>
    </source>
</evidence>
<sequence>MVGGSRRGSKAEGKGRWKKKKRKEAKNGDVDEVSNTRPNGVNDGSGPSGSDASGNWREQKRSRGGKHQKRERLNYKSGGGKGGDRRKKTRFQDFLSKNRAEDGVRDGSLVRGRIRINPRRREEAYVTVEGLQCDVILKGSEAQNRSIEGDLVAVKLLPLDQWDRLDGREDEKASDATEPAQGRGDVTSASSSTRGSDSETGSEDGEEIAVGTRNVETLASFVEKKLTVGEDSAVAAGSSFALEDVNALFREQGRRPAGEVVAILRPSPQRDHVVCSLMPAGTAAPRKVSNFKFSGFVLRPLDERFPLLLLDERPSKKSLLSGNPEELCEELERTRESFVLCKITRWPTWCSRPYCEVTEVLGEMQQKESQLAAILKQQGIEQTHGSDFSETVLACLPETPWQVGEDELAKRKDLREWRIFSIDPETARDLDDALSVELLPEGDAARIGVHIADVTHFVRAGTPLDEEAASRATSVYMVDGVLPMLPRLLCEQLCSLQPGADRLAFSVVWEIDLATCEIRDEWIGKSVIRSCTKLHYGQAQEIIEGKELTSEPVIHGHALDDVAADVVALDSLAKRLRARRFEAGALTLNIPRISIVLGEDGNPKGAKPYVQGDSNYLVEEFMLLANRRVARFLADRIPSAAVLRRHPPPHSRKIDHLSKMAKKMGLEIDVSGSKAIHDSLERLRSEIDPGTFYAVVLLATKPMQNAVYFCTGAPEFENRQDRWGHYALAFAHYTHFTSPIRRYADVLVHRLLMDVLAKAKGSPAEKKAKAKGGGGAKGVLFESTGSKRSPWGRKFTEALADQLEQCNKQKLAAKSVQDASTQLYLALWLAENPYETRAVILDLNGPKWMGVFAPEFGVEFKVHWADDKAVKASWDAASGTMEVRSRGKGGEAVKLKNFETVTVVLESSFNRKACANEIRARLKIGA</sequence>
<dbReference type="Pfam" id="PF17849">
    <property type="entry name" value="OB_Dis3"/>
    <property type="match status" value="1"/>
</dbReference>
<proteinExistence type="inferred from homology"/>
<dbReference type="EMBL" id="CP151503">
    <property type="protein sequence ID" value="WZN61074.1"/>
    <property type="molecule type" value="Genomic_DNA"/>
</dbReference>
<evidence type="ECO:0000259" key="8">
    <source>
        <dbReference type="SMART" id="SM00955"/>
    </source>
</evidence>
<feature type="compositionally biased region" description="Low complexity" evidence="7">
    <location>
        <begin position="187"/>
        <end position="199"/>
    </location>
</feature>
<feature type="compositionally biased region" description="Basic and acidic residues" evidence="7">
    <location>
        <begin position="96"/>
        <end position="105"/>
    </location>
</feature>
<evidence type="ECO:0000256" key="7">
    <source>
        <dbReference type="SAM" id="MobiDB-lite"/>
    </source>
</evidence>
<dbReference type="InterPro" id="IPR050180">
    <property type="entry name" value="RNR_Ribonuclease"/>
</dbReference>
<dbReference type="Proteomes" id="UP001472866">
    <property type="component" value="Chromosome 03"/>
</dbReference>
<keyword evidence="3" id="KW-0378">Hydrolase</keyword>
<dbReference type="GO" id="GO:0000932">
    <property type="term" value="C:P-body"/>
    <property type="evidence" value="ECO:0007669"/>
    <property type="project" value="TreeGrafter"/>
</dbReference>
<feature type="compositionally biased region" description="Low complexity" evidence="7">
    <location>
        <begin position="44"/>
        <end position="54"/>
    </location>
</feature>
<accession>A0AAX4P5A9</accession>
<feature type="compositionally biased region" description="Basic residues" evidence="7">
    <location>
        <begin position="60"/>
        <end position="70"/>
    </location>
</feature>
<dbReference type="InterPro" id="IPR012340">
    <property type="entry name" value="NA-bd_OB-fold"/>
</dbReference>
<reference evidence="9 10" key="1">
    <citation type="submission" date="2024-03" db="EMBL/GenBank/DDBJ databases">
        <title>Complete genome sequence of the green alga Chloropicon roscoffensis RCC1871.</title>
        <authorList>
            <person name="Lemieux C."/>
            <person name="Pombert J.-F."/>
            <person name="Otis C."/>
            <person name="Turmel M."/>
        </authorList>
    </citation>
    <scope>NUCLEOTIDE SEQUENCE [LARGE SCALE GENOMIC DNA]</scope>
    <source>
        <strain evidence="9 10">RCC1871</strain>
    </source>
</reference>
<feature type="region of interest" description="Disordered" evidence="7">
    <location>
        <begin position="1"/>
        <end position="106"/>
    </location>
</feature>
<dbReference type="InterPro" id="IPR041505">
    <property type="entry name" value="Dis3_CSD2"/>
</dbReference>
<dbReference type="GO" id="GO:0006402">
    <property type="term" value="P:mRNA catabolic process"/>
    <property type="evidence" value="ECO:0007669"/>
    <property type="project" value="TreeGrafter"/>
</dbReference>
<keyword evidence="5" id="KW-0694">RNA-binding</keyword>
<dbReference type="Pfam" id="PF17216">
    <property type="entry name" value="Rrp44_CSD1"/>
    <property type="match status" value="1"/>
</dbReference>
<evidence type="ECO:0000256" key="1">
    <source>
        <dbReference type="ARBA" id="ARBA00005785"/>
    </source>
</evidence>
<dbReference type="PANTHER" id="PTHR23355">
    <property type="entry name" value="RIBONUCLEASE"/>
    <property type="match status" value="1"/>
</dbReference>
<dbReference type="PANTHER" id="PTHR23355:SF9">
    <property type="entry name" value="DIS3-LIKE EXONUCLEASE 2"/>
    <property type="match status" value="1"/>
</dbReference>
<keyword evidence="10" id="KW-1185">Reference proteome</keyword>
<organism evidence="9 10">
    <name type="scientific">Chloropicon roscoffensis</name>
    <dbReference type="NCBI Taxonomy" id="1461544"/>
    <lineage>
        <taxon>Eukaryota</taxon>
        <taxon>Viridiplantae</taxon>
        <taxon>Chlorophyta</taxon>
        <taxon>Chloropicophyceae</taxon>
        <taxon>Chloropicales</taxon>
        <taxon>Chloropicaceae</taxon>
        <taxon>Chloropicon</taxon>
    </lineage>
</organism>
<dbReference type="SMART" id="SM00955">
    <property type="entry name" value="RNB"/>
    <property type="match status" value="1"/>
</dbReference>
<evidence type="ECO:0000256" key="6">
    <source>
        <dbReference type="RuleBase" id="RU003901"/>
    </source>
</evidence>